<organism evidence="2 3">
    <name type="scientific">Albula glossodonta</name>
    <name type="common">roundjaw bonefish</name>
    <dbReference type="NCBI Taxonomy" id="121402"/>
    <lineage>
        <taxon>Eukaryota</taxon>
        <taxon>Metazoa</taxon>
        <taxon>Chordata</taxon>
        <taxon>Craniata</taxon>
        <taxon>Vertebrata</taxon>
        <taxon>Euteleostomi</taxon>
        <taxon>Actinopterygii</taxon>
        <taxon>Neopterygii</taxon>
        <taxon>Teleostei</taxon>
        <taxon>Albuliformes</taxon>
        <taxon>Albulidae</taxon>
        <taxon>Albula</taxon>
    </lineage>
</organism>
<dbReference type="Proteomes" id="UP000824540">
    <property type="component" value="Unassembled WGS sequence"/>
</dbReference>
<sequence>MGMALAGPSLRAPRSRSPDRTSQFTAGGESPFDLLMREGPTRLNALSDSRAVRFHYCDFHLSSVIDSRGDCASNLMDVSGAGLICFPRNQRHASLPENL</sequence>
<keyword evidence="3" id="KW-1185">Reference proteome</keyword>
<name>A0A8T2PRR5_9TELE</name>
<protein>
    <submittedName>
        <fullName evidence="2">Uncharacterized protein</fullName>
    </submittedName>
</protein>
<gene>
    <name evidence="2" type="ORF">JZ751_012216</name>
</gene>
<reference evidence="2" key="1">
    <citation type="thesis" date="2021" institute="BYU ScholarsArchive" country="Provo, UT, USA">
        <title>Applications of and Algorithms for Genome Assembly and Genomic Analyses with an Emphasis on Marine Teleosts.</title>
        <authorList>
            <person name="Pickett B.D."/>
        </authorList>
    </citation>
    <scope>NUCLEOTIDE SEQUENCE</scope>
    <source>
        <strain evidence="2">HI-2016</strain>
    </source>
</reference>
<evidence type="ECO:0000313" key="2">
    <source>
        <dbReference type="EMBL" id="KAG9354092.1"/>
    </source>
</evidence>
<dbReference type="AlphaFoldDB" id="A0A8T2PRR5"/>
<feature type="region of interest" description="Disordered" evidence="1">
    <location>
        <begin position="1"/>
        <end position="35"/>
    </location>
</feature>
<dbReference type="EMBL" id="JAFBMS010000003">
    <property type="protein sequence ID" value="KAG9354092.1"/>
    <property type="molecule type" value="Genomic_DNA"/>
</dbReference>
<accession>A0A8T2PRR5</accession>
<proteinExistence type="predicted"/>
<comment type="caution">
    <text evidence="2">The sequence shown here is derived from an EMBL/GenBank/DDBJ whole genome shotgun (WGS) entry which is preliminary data.</text>
</comment>
<evidence type="ECO:0000256" key="1">
    <source>
        <dbReference type="SAM" id="MobiDB-lite"/>
    </source>
</evidence>
<feature type="non-terminal residue" evidence="2">
    <location>
        <position position="1"/>
    </location>
</feature>
<evidence type="ECO:0000313" key="3">
    <source>
        <dbReference type="Proteomes" id="UP000824540"/>
    </source>
</evidence>